<sequence>MPLADTRARLIGGGGNRGNGGSYGGGNSRGGGGSSGGSFGGNGGSGGSASTRPRGLGANGKLTAEERSRREREGLCSYCGEKHNVRDCKKKPSASQASVGPSSILRADNTRRSKN</sequence>
<dbReference type="EMBL" id="KN881408">
    <property type="protein sequence ID" value="KIY60647.1"/>
    <property type="molecule type" value="Genomic_DNA"/>
</dbReference>
<protein>
    <recommendedName>
        <fullName evidence="4">CCHC-type domain-containing protein</fullName>
    </recommendedName>
</protein>
<feature type="region of interest" description="Disordered" evidence="1">
    <location>
        <begin position="86"/>
        <end position="115"/>
    </location>
</feature>
<keyword evidence="3" id="KW-1185">Reference proteome</keyword>
<feature type="region of interest" description="Disordered" evidence="1">
    <location>
        <begin position="1"/>
        <end position="73"/>
    </location>
</feature>
<reference evidence="2 3" key="1">
    <citation type="journal article" date="2015" name="Fungal Genet. Biol.">
        <title>Evolution of novel wood decay mechanisms in Agaricales revealed by the genome sequences of Fistulina hepatica and Cylindrobasidium torrendii.</title>
        <authorList>
            <person name="Floudas D."/>
            <person name="Held B.W."/>
            <person name="Riley R."/>
            <person name="Nagy L.G."/>
            <person name="Koehler G."/>
            <person name="Ransdell A.S."/>
            <person name="Younus H."/>
            <person name="Chow J."/>
            <person name="Chiniquy J."/>
            <person name="Lipzen A."/>
            <person name="Tritt A."/>
            <person name="Sun H."/>
            <person name="Haridas S."/>
            <person name="LaButti K."/>
            <person name="Ohm R.A."/>
            <person name="Kues U."/>
            <person name="Blanchette R.A."/>
            <person name="Grigoriev I.V."/>
            <person name="Minto R.E."/>
            <person name="Hibbett D.S."/>
        </authorList>
    </citation>
    <scope>NUCLEOTIDE SEQUENCE [LARGE SCALE GENOMIC DNA]</scope>
    <source>
        <strain evidence="2 3">FP15055 ss-10</strain>
    </source>
</reference>
<accession>A0A0D7AQY0</accession>
<evidence type="ECO:0000256" key="1">
    <source>
        <dbReference type="SAM" id="MobiDB-lite"/>
    </source>
</evidence>
<feature type="compositionally biased region" description="Gly residues" evidence="1">
    <location>
        <begin position="11"/>
        <end position="47"/>
    </location>
</feature>
<organism evidence="2 3">
    <name type="scientific">Cylindrobasidium torrendii FP15055 ss-10</name>
    <dbReference type="NCBI Taxonomy" id="1314674"/>
    <lineage>
        <taxon>Eukaryota</taxon>
        <taxon>Fungi</taxon>
        <taxon>Dikarya</taxon>
        <taxon>Basidiomycota</taxon>
        <taxon>Agaricomycotina</taxon>
        <taxon>Agaricomycetes</taxon>
        <taxon>Agaricomycetidae</taxon>
        <taxon>Agaricales</taxon>
        <taxon>Marasmiineae</taxon>
        <taxon>Physalacriaceae</taxon>
        <taxon>Cylindrobasidium</taxon>
    </lineage>
</organism>
<gene>
    <name evidence="2" type="ORF">CYLTODRAFT_484223</name>
</gene>
<evidence type="ECO:0000313" key="3">
    <source>
        <dbReference type="Proteomes" id="UP000054007"/>
    </source>
</evidence>
<evidence type="ECO:0008006" key="4">
    <source>
        <dbReference type="Google" id="ProtNLM"/>
    </source>
</evidence>
<evidence type="ECO:0000313" key="2">
    <source>
        <dbReference type="EMBL" id="KIY60647.1"/>
    </source>
</evidence>
<feature type="compositionally biased region" description="Basic and acidic residues" evidence="1">
    <location>
        <begin position="63"/>
        <end position="73"/>
    </location>
</feature>
<dbReference type="Proteomes" id="UP000054007">
    <property type="component" value="Unassembled WGS sequence"/>
</dbReference>
<dbReference type="AlphaFoldDB" id="A0A0D7AQY0"/>
<name>A0A0D7AQY0_9AGAR</name>
<dbReference type="OrthoDB" id="5552562at2759"/>
<proteinExistence type="predicted"/>